<gene>
    <name evidence="1" type="ORF">BJY16_008521</name>
</gene>
<dbReference type="Proteomes" id="UP000546162">
    <property type="component" value="Unassembled WGS sequence"/>
</dbReference>
<organism evidence="1 2">
    <name type="scientific">Actinoplanes octamycinicus</name>
    <dbReference type="NCBI Taxonomy" id="135948"/>
    <lineage>
        <taxon>Bacteria</taxon>
        <taxon>Bacillati</taxon>
        <taxon>Actinomycetota</taxon>
        <taxon>Actinomycetes</taxon>
        <taxon>Micromonosporales</taxon>
        <taxon>Micromonosporaceae</taxon>
        <taxon>Actinoplanes</taxon>
    </lineage>
</organism>
<accession>A0A7W7H768</accession>
<dbReference type="AlphaFoldDB" id="A0A7W7H768"/>
<evidence type="ECO:0000313" key="2">
    <source>
        <dbReference type="Proteomes" id="UP000546162"/>
    </source>
</evidence>
<keyword evidence="2" id="KW-1185">Reference proteome</keyword>
<comment type="caution">
    <text evidence="1">The sequence shown here is derived from an EMBL/GenBank/DDBJ whole genome shotgun (WGS) entry which is preliminary data.</text>
</comment>
<dbReference type="EMBL" id="JACHNB010000001">
    <property type="protein sequence ID" value="MBB4745062.1"/>
    <property type="molecule type" value="Genomic_DNA"/>
</dbReference>
<evidence type="ECO:0000313" key="1">
    <source>
        <dbReference type="EMBL" id="MBB4745062.1"/>
    </source>
</evidence>
<name>A0A7W7H768_9ACTN</name>
<sequence length="151" mass="16117">MTDDRGGGGADMAGYSGTPLYRKLGIKPGHRVALLDAPDGFATTLDGLPDGVVVRPALATDAPTDVIVLFVTRRGALQSRLDEVRRGMAQNGGFWVAWPKRASKVPTDVTEDVIREVALPTGLVDNKVCAIDGIWSGLRLVIRREIRVPAG</sequence>
<protein>
    <recommendedName>
        <fullName evidence="3">DUF3052 family protein</fullName>
    </recommendedName>
</protein>
<evidence type="ECO:0008006" key="3">
    <source>
        <dbReference type="Google" id="ProtNLM"/>
    </source>
</evidence>
<reference evidence="1 2" key="1">
    <citation type="submission" date="2020-08" db="EMBL/GenBank/DDBJ databases">
        <title>Sequencing the genomes of 1000 actinobacteria strains.</title>
        <authorList>
            <person name="Klenk H.-P."/>
        </authorList>
    </citation>
    <scope>NUCLEOTIDE SEQUENCE [LARGE SCALE GENOMIC DNA]</scope>
    <source>
        <strain evidence="1 2">DSM 45809</strain>
    </source>
</reference>
<dbReference type="RefSeq" id="WP_239176674.1">
    <property type="nucleotide sequence ID" value="NZ_BAABFG010000005.1"/>
</dbReference>
<proteinExistence type="predicted"/>